<dbReference type="InterPro" id="IPR055079">
    <property type="entry name" value="POP1_C"/>
</dbReference>
<dbReference type="GO" id="GO:0000172">
    <property type="term" value="C:ribonuclease MRP complex"/>
    <property type="evidence" value="ECO:0007669"/>
    <property type="project" value="InterPro"/>
</dbReference>
<accession>A0A565BQF0</accession>
<dbReference type="InterPro" id="IPR012590">
    <property type="entry name" value="POPLD_dom"/>
</dbReference>
<proteinExistence type="predicted"/>
<feature type="domain" description="POP1 C-terminal" evidence="7">
    <location>
        <begin position="720"/>
        <end position="807"/>
    </location>
</feature>
<keyword evidence="2" id="KW-0819">tRNA processing</keyword>
<name>A0A565BQF0_9BRAS</name>
<dbReference type="Proteomes" id="UP000489600">
    <property type="component" value="Unassembled WGS sequence"/>
</dbReference>
<sequence>MATSTKHKKRDGSLSSLAPREINVQKFAEARAAELESLHSIVSDRLNKNFRSKRNQRTRTNDFSNQSAKRRNRKRQRSESLICQASRDRETKMSRRVKRRMELKGNPESGFCTSNDGTKRLRTHVWHAKRFSMTKLWGFYIPLGLHGRGRGSRDILKKSRQGVLVHDASYHIAVQLEGPKGSLLSILNMLLEPSPSSHSKEVFDSILTGLCHESAMLYNVEPPVSQPIAPVIYMWRPSQLLERRDDVEGGDGIGTDDGPVSNENCVDVRKLWVWIHASSFSEGYDALKLACQKQMDETGVSVDCISLEGQLAKLEIFGPKASHLLQKTLHPITSSSEEPSGLRKCSMAKDEVKNVADPYNEENISSCAILARFVMDPRLIPNNPCDDDTVSVETTKDEAIESLETIIKTEVETSAEVFKCLWDANSELAPPEEENILCWEKHQNRMDSFCLDDSAAEVPKVSSRLRSSRSCPLLLLKHKKLGNAPAGWSLILPLSWIKVFWNAFVSKGAHAIGQREKRWVSCDAGLPFFPSDFPDCKAYSSLTSEAADLEEKAQRRPPAIRPFRIPIPPPWNSIHVTRCVGESSNLKLTSDETNGTEISSAGSNLFDGIVARTSDSLSTFLQTFASDSLHLFPQNTTKMKTVQEDETKATAQIRQSSNKLCLLRVLLNAFKEGSFEEGAVVCAPSLTDLSLLKSSCSEGEERSVTIPQSSVSSYFLEQPCGTWKLNVPEEDSLAKESHRWPIGFVTTGFVRGSKKPTAEALCDAVLLGRLRDEQWRDKDVKRRKKEIYVLVRNLRSCAYRLALATIVLEQQDYSRDVQCF</sequence>
<keyword evidence="3" id="KW-0539">Nucleus</keyword>
<evidence type="ECO:0000256" key="1">
    <source>
        <dbReference type="ARBA" id="ARBA00004123"/>
    </source>
</evidence>
<keyword evidence="9" id="KW-1185">Reference proteome</keyword>
<dbReference type="Pfam" id="PF08170">
    <property type="entry name" value="POPLD"/>
    <property type="match status" value="1"/>
</dbReference>
<organism evidence="8 9">
    <name type="scientific">Arabis nemorensis</name>
    <dbReference type="NCBI Taxonomy" id="586526"/>
    <lineage>
        <taxon>Eukaryota</taxon>
        <taxon>Viridiplantae</taxon>
        <taxon>Streptophyta</taxon>
        <taxon>Embryophyta</taxon>
        <taxon>Tracheophyta</taxon>
        <taxon>Spermatophyta</taxon>
        <taxon>Magnoliopsida</taxon>
        <taxon>eudicotyledons</taxon>
        <taxon>Gunneridae</taxon>
        <taxon>Pentapetalae</taxon>
        <taxon>rosids</taxon>
        <taxon>malvids</taxon>
        <taxon>Brassicales</taxon>
        <taxon>Brassicaceae</taxon>
        <taxon>Arabideae</taxon>
        <taxon>Arabis</taxon>
    </lineage>
</organism>
<dbReference type="InterPro" id="IPR009723">
    <property type="entry name" value="Pop1_N"/>
</dbReference>
<evidence type="ECO:0008006" key="10">
    <source>
        <dbReference type="Google" id="ProtNLM"/>
    </source>
</evidence>
<comment type="caution">
    <text evidence="8">The sequence shown here is derived from an EMBL/GenBank/DDBJ whole genome shotgun (WGS) entry which is preliminary data.</text>
</comment>
<evidence type="ECO:0000256" key="2">
    <source>
        <dbReference type="ARBA" id="ARBA00022694"/>
    </source>
</evidence>
<feature type="compositionally biased region" description="Basic residues" evidence="4">
    <location>
        <begin position="48"/>
        <end position="57"/>
    </location>
</feature>
<dbReference type="Pfam" id="PF22770">
    <property type="entry name" value="POP1_C"/>
    <property type="match status" value="1"/>
</dbReference>
<dbReference type="GO" id="GO:0005655">
    <property type="term" value="C:nucleolar ribonuclease P complex"/>
    <property type="evidence" value="ECO:0007669"/>
    <property type="project" value="InterPro"/>
</dbReference>
<evidence type="ECO:0000259" key="5">
    <source>
        <dbReference type="Pfam" id="PF06978"/>
    </source>
</evidence>
<gene>
    <name evidence="8" type="ORF">ANE_LOCUS14044</name>
</gene>
<reference evidence="8" key="1">
    <citation type="submission" date="2019-07" db="EMBL/GenBank/DDBJ databases">
        <authorList>
            <person name="Dittberner H."/>
        </authorList>
    </citation>
    <scope>NUCLEOTIDE SEQUENCE [LARGE SCALE GENOMIC DNA]</scope>
</reference>
<evidence type="ECO:0000259" key="6">
    <source>
        <dbReference type="Pfam" id="PF08170"/>
    </source>
</evidence>
<dbReference type="EMBL" id="CABITT030000004">
    <property type="protein sequence ID" value="VVB03600.1"/>
    <property type="molecule type" value="Genomic_DNA"/>
</dbReference>
<evidence type="ECO:0000256" key="4">
    <source>
        <dbReference type="SAM" id="MobiDB-lite"/>
    </source>
</evidence>
<dbReference type="PANTHER" id="PTHR22731:SF3">
    <property type="entry name" value="RIBONUCLEASES P_MRP PROTEIN SUBUNIT POP1"/>
    <property type="match status" value="1"/>
</dbReference>
<evidence type="ECO:0000313" key="9">
    <source>
        <dbReference type="Proteomes" id="UP000489600"/>
    </source>
</evidence>
<feature type="domain" description="Pop1 N-terminal" evidence="5">
    <location>
        <begin position="45"/>
        <end position="178"/>
    </location>
</feature>
<dbReference type="PANTHER" id="PTHR22731">
    <property type="entry name" value="RIBONUCLEASES P/MRP PROTEIN SUBUNIT POP1"/>
    <property type="match status" value="1"/>
</dbReference>
<dbReference type="OrthoDB" id="442863at2759"/>
<feature type="region of interest" description="Disordered" evidence="4">
    <location>
        <begin position="48"/>
        <end position="99"/>
    </location>
</feature>
<evidence type="ECO:0000313" key="8">
    <source>
        <dbReference type="EMBL" id="VVB03600.1"/>
    </source>
</evidence>
<feature type="domain" description="POPLD" evidence="6">
    <location>
        <begin position="487"/>
        <end position="562"/>
    </location>
</feature>
<comment type="subcellular location">
    <subcellularLocation>
        <location evidence="1">Nucleus</location>
    </subcellularLocation>
</comment>
<dbReference type="GO" id="GO:0001682">
    <property type="term" value="P:tRNA 5'-leader removal"/>
    <property type="evidence" value="ECO:0007669"/>
    <property type="project" value="InterPro"/>
</dbReference>
<dbReference type="InterPro" id="IPR039182">
    <property type="entry name" value="Pop1"/>
</dbReference>
<protein>
    <recommendedName>
        <fullName evidence="10">Pop1 N-terminal domain-containing protein</fullName>
    </recommendedName>
</protein>
<dbReference type="Pfam" id="PF06978">
    <property type="entry name" value="POP1_N"/>
    <property type="match status" value="1"/>
</dbReference>
<dbReference type="AlphaFoldDB" id="A0A565BQF0"/>
<evidence type="ECO:0000259" key="7">
    <source>
        <dbReference type="Pfam" id="PF22770"/>
    </source>
</evidence>
<evidence type="ECO:0000256" key="3">
    <source>
        <dbReference type="ARBA" id="ARBA00023242"/>
    </source>
</evidence>